<keyword evidence="6" id="KW-1185">Reference proteome</keyword>
<sequence>MMSKWANIVLMLVLSFALFVSAQAEADANGIASNPSYPRAPVPAGPQRPGPKTVTPPGEAKPSGPGKPPGTPPKPSAFPGKPPGTPPKPSAFPGKPGKPSFPGGPPPAHTYHNTTLTTSAIGFSLSATASVTSAPVTGTASLWEQCGGKSYTGPSACIVGAYCSHQDDWYAQCVTSAPIPGYQTLWGQCGGVNYKGLNKCQQGFECSTFNEYYAQCLLPTASA</sequence>
<organism evidence="5 6">
    <name type="scientific">Kuraishia capsulata CBS 1993</name>
    <dbReference type="NCBI Taxonomy" id="1382522"/>
    <lineage>
        <taxon>Eukaryota</taxon>
        <taxon>Fungi</taxon>
        <taxon>Dikarya</taxon>
        <taxon>Ascomycota</taxon>
        <taxon>Saccharomycotina</taxon>
        <taxon>Pichiomycetes</taxon>
        <taxon>Pichiales</taxon>
        <taxon>Pichiaceae</taxon>
        <taxon>Kuraishia</taxon>
    </lineage>
</organism>
<feature type="compositionally biased region" description="Pro residues" evidence="2">
    <location>
        <begin position="65"/>
        <end position="90"/>
    </location>
</feature>
<name>W6MKY1_9ASCO</name>
<dbReference type="HOGENOM" id="CLU_1240310_0_0_1"/>
<dbReference type="GeneID" id="34518832"/>
<reference evidence="5" key="2">
    <citation type="submission" date="2014-02" db="EMBL/GenBank/DDBJ databases">
        <title>Complete DNA sequence of /Kuraishia capsulata/ illustrates novel genomic features among budding yeasts (/Saccharomycotina/).</title>
        <authorList>
            <person name="Morales L."/>
            <person name="Noel B."/>
            <person name="Porcel B."/>
            <person name="Marcet-Houben M."/>
            <person name="Hullo M-F."/>
            <person name="Sacerdot C."/>
            <person name="Tekaia F."/>
            <person name="Leh-Louis V."/>
            <person name="Despons L."/>
            <person name="Khanna V."/>
            <person name="Aury J-M."/>
            <person name="Barbe V."/>
            <person name="Couloux A."/>
            <person name="Labadie K."/>
            <person name="Pelletier E."/>
            <person name="Souciet J-L."/>
            <person name="Boekhout T."/>
            <person name="Gabaldon T."/>
            <person name="Wincker P."/>
            <person name="Dujon B."/>
        </authorList>
    </citation>
    <scope>NUCLEOTIDE SEQUENCE</scope>
    <source>
        <strain evidence="5">CBS 1993</strain>
    </source>
</reference>
<dbReference type="GO" id="GO:0005975">
    <property type="term" value="P:carbohydrate metabolic process"/>
    <property type="evidence" value="ECO:0007669"/>
    <property type="project" value="InterPro"/>
</dbReference>
<dbReference type="OrthoDB" id="4070545at2759"/>
<evidence type="ECO:0000256" key="3">
    <source>
        <dbReference type="SAM" id="SignalP"/>
    </source>
</evidence>
<dbReference type="EMBL" id="HG793126">
    <property type="protein sequence ID" value="CDK25432.1"/>
    <property type="molecule type" value="Genomic_DNA"/>
</dbReference>
<gene>
    <name evidence="5" type="ORF">KUCA_T00001402001</name>
</gene>
<dbReference type="AlphaFoldDB" id="W6MKY1"/>
<dbReference type="SMART" id="SM00236">
    <property type="entry name" value="fCBD"/>
    <property type="match status" value="2"/>
</dbReference>
<evidence type="ECO:0000259" key="4">
    <source>
        <dbReference type="PROSITE" id="PS51164"/>
    </source>
</evidence>
<reference evidence="5" key="1">
    <citation type="submission" date="2013-12" db="EMBL/GenBank/DDBJ databases">
        <authorList>
            <person name="Genoscope - CEA"/>
        </authorList>
    </citation>
    <scope>NUCLEOTIDE SEQUENCE</scope>
    <source>
        <strain evidence="5">CBS 1993</strain>
    </source>
</reference>
<evidence type="ECO:0000256" key="2">
    <source>
        <dbReference type="SAM" id="MobiDB-lite"/>
    </source>
</evidence>
<proteinExistence type="predicted"/>
<keyword evidence="1 3" id="KW-0732">Signal</keyword>
<dbReference type="InterPro" id="IPR000254">
    <property type="entry name" value="CBD"/>
</dbReference>
<feature type="compositionally biased region" description="Pro residues" evidence="2">
    <location>
        <begin position="38"/>
        <end position="49"/>
    </location>
</feature>
<dbReference type="Proteomes" id="UP000019384">
    <property type="component" value="Unassembled WGS sequence"/>
</dbReference>
<feature type="compositionally biased region" description="Low complexity" evidence="2">
    <location>
        <begin position="91"/>
        <end position="101"/>
    </location>
</feature>
<dbReference type="PROSITE" id="PS51164">
    <property type="entry name" value="CBM1_2"/>
    <property type="match status" value="2"/>
</dbReference>
<feature type="domain" description="CBM1" evidence="4">
    <location>
        <begin position="138"/>
        <end position="174"/>
    </location>
</feature>
<dbReference type="STRING" id="1382522.W6MKY1"/>
<dbReference type="PROSITE" id="PS00562">
    <property type="entry name" value="CBM1_1"/>
    <property type="match status" value="1"/>
</dbReference>
<accession>W6MKY1</accession>
<dbReference type="GO" id="GO:0030248">
    <property type="term" value="F:cellulose binding"/>
    <property type="evidence" value="ECO:0007669"/>
    <property type="project" value="InterPro"/>
</dbReference>
<dbReference type="RefSeq" id="XP_022457444.1">
    <property type="nucleotide sequence ID" value="XM_022603577.1"/>
</dbReference>
<evidence type="ECO:0000313" key="5">
    <source>
        <dbReference type="EMBL" id="CDK25432.1"/>
    </source>
</evidence>
<evidence type="ECO:0000256" key="1">
    <source>
        <dbReference type="ARBA" id="ARBA00022729"/>
    </source>
</evidence>
<feature type="chain" id="PRO_5004880582" description="CBM1 domain-containing protein" evidence="3">
    <location>
        <begin position="25"/>
        <end position="223"/>
    </location>
</feature>
<dbReference type="GO" id="GO:0005576">
    <property type="term" value="C:extracellular region"/>
    <property type="evidence" value="ECO:0007669"/>
    <property type="project" value="InterPro"/>
</dbReference>
<feature type="region of interest" description="Disordered" evidence="2">
    <location>
        <begin position="30"/>
        <end position="113"/>
    </location>
</feature>
<evidence type="ECO:0000313" key="6">
    <source>
        <dbReference type="Proteomes" id="UP000019384"/>
    </source>
</evidence>
<feature type="domain" description="CBM1" evidence="4">
    <location>
        <begin position="181"/>
        <end position="217"/>
    </location>
</feature>
<dbReference type="Pfam" id="PF00734">
    <property type="entry name" value="CBM_1"/>
    <property type="match status" value="2"/>
</dbReference>
<protein>
    <recommendedName>
        <fullName evidence="4">CBM1 domain-containing protein</fullName>
    </recommendedName>
</protein>
<dbReference type="SUPFAM" id="SSF57180">
    <property type="entry name" value="Cellulose-binding domain"/>
    <property type="match status" value="2"/>
</dbReference>
<dbReference type="InterPro" id="IPR035971">
    <property type="entry name" value="CBD_sf"/>
</dbReference>
<feature type="signal peptide" evidence="3">
    <location>
        <begin position="1"/>
        <end position="24"/>
    </location>
</feature>